<accession>A0AB40BI87</accession>
<dbReference type="Gene3D" id="2.60.40.790">
    <property type="match status" value="1"/>
</dbReference>
<dbReference type="RefSeq" id="XP_039127112.1">
    <property type="nucleotide sequence ID" value="XM_039271178.1"/>
</dbReference>
<reference evidence="9" key="1">
    <citation type="submission" date="2025-05" db="UniProtKB">
        <authorList>
            <consortium name="RefSeq"/>
        </authorList>
    </citation>
    <scope>NUCLEOTIDE SEQUENCE [LARGE SCALE GENOMIC DNA]</scope>
</reference>
<evidence type="ECO:0000256" key="6">
    <source>
        <dbReference type="SAM" id="MobiDB-lite"/>
    </source>
</evidence>
<evidence type="ECO:0000259" key="8">
    <source>
        <dbReference type="PROSITE" id="PS01031"/>
    </source>
</evidence>
<proteinExistence type="inferred from homology"/>
<dbReference type="CDD" id="cd06464">
    <property type="entry name" value="ACD_sHsps-like"/>
    <property type="match status" value="1"/>
</dbReference>
<comment type="similarity">
    <text evidence="4 5">Belongs to the small heat shock protein (HSP20) family.</text>
</comment>
<feature type="compositionally biased region" description="Basic residues" evidence="6">
    <location>
        <begin position="182"/>
        <end position="192"/>
    </location>
</feature>
<dbReference type="GO" id="GO:0005886">
    <property type="term" value="C:plasma membrane"/>
    <property type="evidence" value="ECO:0007669"/>
    <property type="project" value="UniProtKB-SubCell"/>
</dbReference>
<dbReference type="InterPro" id="IPR008978">
    <property type="entry name" value="HSP20-like_chaperone"/>
</dbReference>
<evidence type="ECO:0000256" key="4">
    <source>
        <dbReference type="PROSITE-ProRule" id="PRU00285"/>
    </source>
</evidence>
<sequence length="240" mass="27503">MNVHHHHLIQKNTILANIMDAKQRTSSGMRSYESVEPDYQWIEDSTSSNLIVHLPGFKKEQIKVQVDTFGTLRVSAERPIEGNRWRRYRKDFRIPETTNVSEIKAKFENEALHVSVPKPITQTEVTEHEQPKPTPEPPVIQKEMQADDKGEEEKTVPKKEDDKEKKVEESSGAKESPTGSRQSKKEKLRHGIGRLTMKAKEPRTLMVNVVTAVILLIIGAAIYMRHKMRESGQVDNYEAL</sequence>
<feature type="domain" description="SHSP" evidence="8">
    <location>
        <begin position="30"/>
        <end position="133"/>
    </location>
</feature>
<keyword evidence="3" id="KW-0611">Plant defense</keyword>
<name>A0AB40BI87_DIOCR</name>
<evidence type="ECO:0000256" key="1">
    <source>
        <dbReference type="ARBA" id="ARBA00004162"/>
    </source>
</evidence>
<dbReference type="PANTHER" id="PTHR43670">
    <property type="entry name" value="HEAT SHOCK PROTEIN 26"/>
    <property type="match status" value="1"/>
</dbReference>
<organism evidence="9 10">
    <name type="scientific">Dioscorea cayennensis subsp. rotundata</name>
    <name type="common">White Guinea yam</name>
    <name type="synonym">Dioscorea rotundata</name>
    <dbReference type="NCBI Taxonomy" id="55577"/>
    <lineage>
        <taxon>Eukaryota</taxon>
        <taxon>Viridiplantae</taxon>
        <taxon>Streptophyta</taxon>
        <taxon>Embryophyta</taxon>
        <taxon>Tracheophyta</taxon>
        <taxon>Spermatophyta</taxon>
        <taxon>Magnoliopsida</taxon>
        <taxon>Liliopsida</taxon>
        <taxon>Dioscoreales</taxon>
        <taxon>Dioscoreaceae</taxon>
        <taxon>Dioscorea</taxon>
    </lineage>
</organism>
<feature type="transmembrane region" description="Helical" evidence="7">
    <location>
        <begin position="205"/>
        <end position="224"/>
    </location>
</feature>
<dbReference type="GeneID" id="120263311"/>
<dbReference type="Pfam" id="PF00011">
    <property type="entry name" value="HSP20"/>
    <property type="match status" value="1"/>
</dbReference>
<evidence type="ECO:0000313" key="9">
    <source>
        <dbReference type="Proteomes" id="UP001515500"/>
    </source>
</evidence>
<gene>
    <name evidence="10" type="primary">LOC120263311</name>
</gene>
<dbReference type="AlphaFoldDB" id="A0AB40BI87"/>
<comment type="subcellular location">
    <subcellularLocation>
        <location evidence="1">Cell membrane</location>
        <topology evidence="1">Single-pass membrane protein</topology>
    </subcellularLocation>
</comment>
<reference evidence="10" key="2">
    <citation type="submission" date="2025-08" db="UniProtKB">
        <authorList>
            <consortium name="RefSeq"/>
        </authorList>
    </citation>
    <scope>IDENTIFICATION</scope>
</reference>
<feature type="region of interest" description="Disordered" evidence="6">
    <location>
        <begin position="121"/>
        <end position="193"/>
    </location>
</feature>
<dbReference type="Proteomes" id="UP001515500">
    <property type="component" value="Chromosome 1"/>
</dbReference>
<keyword evidence="9" id="KW-1185">Reference proteome</keyword>
<feature type="compositionally biased region" description="Basic and acidic residues" evidence="6">
    <location>
        <begin position="144"/>
        <end position="172"/>
    </location>
</feature>
<dbReference type="GO" id="GO:0006952">
    <property type="term" value="P:defense response"/>
    <property type="evidence" value="ECO:0007669"/>
    <property type="project" value="UniProtKB-KW"/>
</dbReference>
<evidence type="ECO:0000313" key="10">
    <source>
        <dbReference type="RefSeq" id="XP_039127112.1"/>
    </source>
</evidence>
<protein>
    <submittedName>
        <fullName evidence="10">Inactive protein RESTRICTED TEV MOVEMENT 2-like</fullName>
    </submittedName>
</protein>
<keyword evidence="7" id="KW-0472">Membrane</keyword>
<keyword evidence="7" id="KW-1133">Transmembrane helix</keyword>
<keyword evidence="2" id="KW-1003">Cell membrane</keyword>
<dbReference type="GO" id="GO:0034605">
    <property type="term" value="P:cellular response to heat"/>
    <property type="evidence" value="ECO:0007669"/>
    <property type="project" value="TreeGrafter"/>
</dbReference>
<dbReference type="PROSITE" id="PS01031">
    <property type="entry name" value="SHSP"/>
    <property type="match status" value="1"/>
</dbReference>
<dbReference type="SUPFAM" id="SSF49764">
    <property type="entry name" value="HSP20-like chaperones"/>
    <property type="match status" value="1"/>
</dbReference>
<dbReference type="InterPro" id="IPR002068">
    <property type="entry name" value="A-crystallin/Hsp20_dom"/>
</dbReference>
<dbReference type="PANTHER" id="PTHR43670:SF114">
    <property type="entry name" value="OS05G0592000 PROTEIN"/>
    <property type="match status" value="1"/>
</dbReference>
<keyword evidence="7" id="KW-0812">Transmembrane</keyword>
<evidence type="ECO:0000256" key="3">
    <source>
        <dbReference type="ARBA" id="ARBA00022821"/>
    </source>
</evidence>
<evidence type="ECO:0000256" key="2">
    <source>
        <dbReference type="ARBA" id="ARBA00022475"/>
    </source>
</evidence>
<evidence type="ECO:0000256" key="7">
    <source>
        <dbReference type="SAM" id="Phobius"/>
    </source>
</evidence>
<evidence type="ECO:0000256" key="5">
    <source>
        <dbReference type="RuleBase" id="RU003616"/>
    </source>
</evidence>